<accession>A0AAX6MNI5</accession>
<gene>
    <name evidence="1" type="ORF">Daesc_003929</name>
</gene>
<comment type="caution">
    <text evidence="1">The sequence shown here is derived from an EMBL/GenBank/DDBJ whole genome shotgun (WGS) entry which is preliminary data.</text>
</comment>
<dbReference type="AlphaFoldDB" id="A0AAX6MNI5"/>
<sequence length="340" mass="38796">MSGLPTGSELINYCTCEACSYGLKRQCEINTQLFEHQQVVATILANGSPRMISIGFAVRRERHHVTCHASLLCYWSPVIKRAIERARNPVSAIWLSFGETGRRAIIIWKQIIQWCYIGRLMDPSDLSDATIGHNSDIEALWNAAVTLDMHELANYCLRLIVIKYTWGLGARSDTKFEFNPRDCPFDASGLYEIFTKNQRGFMFRKLLHFAEDLVSARGPLTQGAIGHVSPAALQMWTDLMNRDEAFRQWIDKLGGLEHDKENAVLPTHYNQWAKYEVPVIRKHPANVQDWVDENTELLEQVGEPVTLLGMWQLRGEGEEGASDYWKFLVVRVRSVIGQEV</sequence>
<organism evidence="1 2">
    <name type="scientific">Daldinia eschscholtzii</name>
    <dbReference type="NCBI Taxonomy" id="292717"/>
    <lineage>
        <taxon>Eukaryota</taxon>
        <taxon>Fungi</taxon>
        <taxon>Dikarya</taxon>
        <taxon>Ascomycota</taxon>
        <taxon>Pezizomycotina</taxon>
        <taxon>Sordariomycetes</taxon>
        <taxon>Xylariomycetidae</taxon>
        <taxon>Xylariales</taxon>
        <taxon>Hypoxylaceae</taxon>
        <taxon>Daldinia</taxon>
    </lineage>
</organism>
<protein>
    <submittedName>
        <fullName evidence="1">Uncharacterized protein</fullName>
    </submittedName>
</protein>
<keyword evidence="2" id="KW-1185">Reference proteome</keyword>
<evidence type="ECO:0000313" key="2">
    <source>
        <dbReference type="Proteomes" id="UP001369815"/>
    </source>
</evidence>
<dbReference type="EMBL" id="JBANMG010000004">
    <property type="protein sequence ID" value="KAK6953967.1"/>
    <property type="molecule type" value="Genomic_DNA"/>
</dbReference>
<proteinExistence type="predicted"/>
<name>A0AAX6MNI5_9PEZI</name>
<reference evidence="1 2" key="1">
    <citation type="journal article" date="2024" name="Front Chem Biol">
        <title>Unveiling the potential of Daldinia eschscholtzii MFLUCC 19-0629 through bioactivity and bioinformatics studies for enhanced sustainable agriculture production.</title>
        <authorList>
            <person name="Brooks S."/>
            <person name="Weaver J.A."/>
            <person name="Klomchit A."/>
            <person name="Alharthi S.A."/>
            <person name="Onlamun T."/>
            <person name="Nurani R."/>
            <person name="Vong T.K."/>
            <person name="Alberti F."/>
            <person name="Greco C."/>
        </authorList>
    </citation>
    <scope>NUCLEOTIDE SEQUENCE [LARGE SCALE GENOMIC DNA]</scope>
    <source>
        <strain evidence="1">MFLUCC 19-0629</strain>
    </source>
</reference>
<evidence type="ECO:0000313" key="1">
    <source>
        <dbReference type="EMBL" id="KAK6953967.1"/>
    </source>
</evidence>
<dbReference type="Proteomes" id="UP001369815">
    <property type="component" value="Unassembled WGS sequence"/>
</dbReference>